<evidence type="ECO:0000256" key="1">
    <source>
        <dbReference type="SAM" id="Phobius"/>
    </source>
</evidence>
<dbReference type="EMBL" id="CP019070">
    <property type="protein sequence ID" value="APW66941.1"/>
    <property type="molecule type" value="Genomic_DNA"/>
</dbReference>
<organism evidence="2 3">
    <name type="scientific">Poseidonibacter parvus</name>
    <dbReference type="NCBI Taxonomy" id="1850254"/>
    <lineage>
        <taxon>Bacteria</taxon>
        <taxon>Pseudomonadati</taxon>
        <taxon>Campylobacterota</taxon>
        <taxon>Epsilonproteobacteria</taxon>
        <taxon>Campylobacterales</taxon>
        <taxon>Arcobacteraceae</taxon>
        <taxon>Poseidonibacter</taxon>
    </lineage>
</organism>
<name>A0A1P8KQZ5_9BACT</name>
<protein>
    <submittedName>
        <fullName evidence="2">Uncharacterized protein</fullName>
    </submittedName>
</protein>
<proteinExistence type="predicted"/>
<dbReference type="Proteomes" id="UP000186074">
    <property type="component" value="Chromosome"/>
</dbReference>
<dbReference type="STRING" id="1850254.LPB137_05530"/>
<dbReference type="AlphaFoldDB" id="A0A1P8KQZ5"/>
<reference evidence="2 3" key="1">
    <citation type="submission" date="2017-01" db="EMBL/GenBank/DDBJ databases">
        <title>Genome sequencing of Arcobacter sp. LPB0137.</title>
        <authorList>
            <person name="Lee G.-W."/>
            <person name="Yi H."/>
        </authorList>
    </citation>
    <scope>NUCLEOTIDE SEQUENCE [LARGE SCALE GENOMIC DNA]</scope>
    <source>
        <strain evidence="2 3">LPB0137</strain>
    </source>
</reference>
<evidence type="ECO:0000313" key="2">
    <source>
        <dbReference type="EMBL" id="APW66941.1"/>
    </source>
</evidence>
<keyword evidence="1" id="KW-0812">Transmembrane</keyword>
<sequence>MKKSIFISLLIIGTILIAFFIFNDKNRELNYSFYHWKNSYNQTNIKDKLYIKVLEVKYSNKIELIKTRFITNPNKNFVPVVYITNEAMKNLSFKDISKSIVQTLKNINVKYKEVQIDCDWSDLTKVNYFKLLEDLKSKLPLKISATIRLHQIKYYKRTGVPPVDYGLLMYYNMSTITKLETKNSILDNTIAKKYHYNFETYPLKLKLALPLYSQAIWFRKTQALEILEGVNEKDFSTNFEMIKPNIYKCLKSDYFKGRYIYKNDIFRFEDSKEEDIKTALKDFFSISSNNFDEIIFYTIKYKNKYDLDKLIKDYK</sequence>
<feature type="transmembrane region" description="Helical" evidence="1">
    <location>
        <begin position="5"/>
        <end position="22"/>
    </location>
</feature>
<keyword evidence="1" id="KW-0472">Membrane</keyword>
<dbReference type="OrthoDB" id="634553at2"/>
<keyword evidence="3" id="KW-1185">Reference proteome</keyword>
<gene>
    <name evidence="2" type="ORF">LPB137_05530</name>
</gene>
<keyword evidence="1" id="KW-1133">Transmembrane helix</keyword>
<accession>A0A1P8KQZ5</accession>
<dbReference type="KEGG" id="alp:LPB137_05530"/>
<evidence type="ECO:0000313" key="3">
    <source>
        <dbReference type="Proteomes" id="UP000186074"/>
    </source>
</evidence>
<dbReference type="RefSeq" id="WP_076089228.1">
    <property type="nucleotide sequence ID" value="NZ_CP019070.1"/>
</dbReference>